<dbReference type="PANTHER" id="PTHR14950:SF37">
    <property type="entry name" value="ENDORIBONUCLEASE DICER"/>
    <property type="match status" value="1"/>
</dbReference>
<reference evidence="30" key="3">
    <citation type="journal article" date="2017" name="Gene">
        <title>Geographic variation in RNAi sensitivity in the migratory locust.</title>
        <authorList>
            <person name="Sugahara R."/>
            <person name="Tanaka S."/>
            <person name="Jouraku A."/>
            <person name="Shiotsuki T."/>
        </authorList>
    </citation>
    <scope>NUCLEOTIDE SEQUENCE</scope>
    <source>
        <tissue evidence="30">Whole body</tissue>
    </source>
</reference>
<evidence type="ECO:0000256" key="10">
    <source>
        <dbReference type="ARBA" id="ARBA00022737"/>
    </source>
</evidence>
<dbReference type="SUPFAM" id="SSF52540">
    <property type="entry name" value="P-loop containing nucleoside triphosphate hydrolases"/>
    <property type="match status" value="1"/>
</dbReference>
<evidence type="ECO:0000256" key="14">
    <source>
        <dbReference type="ARBA" id="ARBA00022806"/>
    </source>
</evidence>
<feature type="domain" description="DRBM" evidence="23">
    <location>
        <begin position="2250"/>
        <end position="2316"/>
    </location>
</feature>
<dbReference type="Pfam" id="PF02170">
    <property type="entry name" value="PAZ"/>
    <property type="match status" value="1"/>
</dbReference>
<feature type="compositionally biased region" description="Acidic residues" evidence="22">
    <location>
        <begin position="1746"/>
        <end position="1762"/>
    </location>
</feature>
<keyword evidence="11" id="KW-0547">Nucleotide-binding</keyword>
<evidence type="ECO:0000256" key="22">
    <source>
        <dbReference type="SAM" id="MobiDB-lite"/>
    </source>
</evidence>
<keyword evidence="10" id="KW-0677">Repeat</keyword>
<dbReference type="PANTHER" id="PTHR14950">
    <property type="entry name" value="DICER-RELATED"/>
    <property type="match status" value="1"/>
</dbReference>
<feature type="domain" description="PAZ" evidence="25">
    <location>
        <begin position="1162"/>
        <end position="1311"/>
    </location>
</feature>
<comment type="cofactor">
    <cofactor evidence="2">
        <name>Mn(2+)</name>
        <dbReference type="ChEBI" id="CHEBI:29035"/>
    </cofactor>
</comment>
<dbReference type="SMART" id="SM00487">
    <property type="entry name" value="DEXDc"/>
    <property type="match status" value="1"/>
</dbReference>
<dbReference type="GO" id="GO:0046872">
    <property type="term" value="F:metal ion binding"/>
    <property type="evidence" value="ECO:0007669"/>
    <property type="project" value="UniProtKB-KW"/>
</dbReference>
<reference evidence="29" key="1">
    <citation type="submission" date="2012-04" db="EMBL/GenBank/DDBJ databases">
        <authorList>
            <person name="Yang M."/>
            <person name="Jiang F."/>
            <person name="Zhang J."/>
        </authorList>
    </citation>
    <scope>NUCLEOTIDE SEQUENCE</scope>
</reference>
<dbReference type="EMBL" id="JQ900305">
    <property type="protein sequence ID" value="AFK29469.1"/>
    <property type="molecule type" value="mRNA"/>
</dbReference>
<dbReference type="PROSITE" id="PS51192">
    <property type="entry name" value="HELICASE_ATP_BIND_1"/>
    <property type="match status" value="1"/>
</dbReference>
<keyword evidence="14" id="KW-0347">Helicase</keyword>
<feature type="domain" description="Helicase ATP-binding" evidence="26">
    <location>
        <begin position="23"/>
        <end position="194"/>
    </location>
</feature>
<dbReference type="Pfam" id="PF00270">
    <property type="entry name" value="DEAD"/>
    <property type="match status" value="1"/>
</dbReference>
<keyword evidence="18" id="KW-0943">RNA-mediated gene silencing</keyword>
<dbReference type="FunFam" id="1.10.1520.10:FF:000005">
    <property type="entry name" value="Putative endoribonuclease dicer"/>
    <property type="match status" value="1"/>
</dbReference>
<evidence type="ECO:0000259" key="24">
    <source>
        <dbReference type="PROSITE" id="PS50142"/>
    </source>
</evidence>
<keyword evidence="9" id="KW-0479">Metal-binding</keyword>
<evidence type="ECO:0000256" key="16">
    <source>
        <dbReference type="ARBA" id="ARBA00022842"/>
    </source>
</evidence>
<evidence type="ECO:0000259" key="23">
    <source>
        <dbReference type="PROSITE" id="PS50137"/>
    </source>
</evidence>
<dbReference type="SMART" id="SM00535">
    <property type="entry name" value="RIBOc"/>
    <property type="match status" value="2"/>
</dbReference>
<evidence type="ECO:0000256" key="1">
    <source>
        <dbReference type="ARBA" id="ARBA00000109"/>
    </source>
</evidence>
<sequence length="2324" mass="264699">MAYYFSDNIHTRSLTPREHQVELLDAAKERNIIVCLCSSSGRVFIATKLIQEFSNAIRRPIKNGGKRSVYLVDSMALVEHQAAYINNLTDLTVGEYSEFSSVTDWEKELMEKQVLVMTSKVCSDIISSGILRIEDINVLILDECHNVLQNHPMRKIMRWVSLSPIKPRILGLTAPIFNSTADPGRLEGEMQRLEAALLSTAETASDIVSVLRYCIKPKEFVLECAPHQPGELDNALEEIVIDVLNFIQDHRYDPLEVYDDEFFEELKDIPDPKSDPLKILNEFLDVLHTLGPWCADRAAFSLLLNVEKLKVKTPYERHFLLLCMVSTVLVKIRAVCDDYFKGLPEKERILKFSSPKVLRLLEIIKQFKPVRCLCVREENQSVKDTKICTVPECCGVIKNREFPEETISVLSYDKSLLLSLNFSPSVDAIKIQNHVKCKDLPFSICDTAECQRNSNHTDDDNNINCFIKHRSFPVCIYNCSLRTCGDGDIHGKHVHLNGSTLKISEQFSIANLLRNVWNLCRRSMHSSSENLCHIELNKLSPVSLLRNLHIINCDCLLCKYHTYVSLYEGFGEETDVDESVVSVLSKNDVSSFCENLSSEVSLNNKLTKSCFDNYDDQKSEPCTPCRTVIGKGRSSKQLRKTGPGVGRFDVQGRNFRSASQDDADALCGIVFVEKKFTAKILYHLLNEIRRNDEDYSFVAPQYTVDKEADPLTEPREAENEHRKQEEVLKRFRMRECNLLVGTSVLEEGIDVPKCNLVIRFDVPSMYRSYVQSKGRARAPDAHYLLMIEESRTEEFIESLAQYFEIEQLLLRKCANKEPSEEEEMEADKWTNVIDAYSPPASPNHSSVNMSTAIGLVNRYSPSCDAAPGVYCAKLPSDTFTRLSPLWSLKTEDIDGKIHYICTVRLPINSPVKHNIVADVKRTLYYVRYETFVPICIVKNDTQGLPMPTRVLARRIAALETCRILHQARELDDNLMPVGKERFYIHEECDQFCDPDDLEDTASRDSLEPKPGTTKRRQYYYKRISEALTDCRPAVGEPSFLYNLGMVLTCPLPEEQNTRGRKIYPPEDSLQGFGILTSKTIPKICPFPIFTRSGEVSVKLELSDTNVVLTKEKISMIVTFLNYTFTSVLRLQKYLMMFDPQASENSYFIVPTRKKTKDSLAEVDWEFLERIYKECDLRPQPVPQEERALFVFDAAKYHDAVIMPWYRNQDQPQYFYVAEICSHLNPKSTFPGSEYKTFDEYYFKKYNIQIQNEKQPLLDVDHTSARLNFLTPRYVNRKGVALPTSSEETKRAKRENLEQKQILVPELCTVHPFPASLWRKAVCLPCILYRINALLLADQIRCQVANDIALGGEELPADFEWPPLNFGWSLADVLKKPKENAAKALETKMVSFDEDSETSKSSKTSNGVEITEIYSEEKQKTANEILTEEENKLSGEWMEIGTWSNDMAEKNPMESGDIDEFDPNIALPSNLTLLGHDSELADLHNGGGSSDWGTGIEAQFEGKVRYGSPSSWMTADHFTNFDGDCIGYESDDSYNDLVHETDSFDYSAFQVHSGIRIEFKSDNVAEAVEDEPETKQLALKSSNAVVTTSAVASEVPWNWDMAVALELDVNHFNQSDSDSKSDIESDKITELYANRFDEATKKNICYIRKSGILIRKDEPLRIVRSLSSCAGQVQNTPVEIHIQRSVNESLLQNGFSHSQFVAGCKIIFNVSKLTLNDDDDAELETKEALYMASGAIMCDRRLLWKDDDDDDEEEEEEEEEEEDIISKFSFDAQPELEGHTGPSPSIILQALTMSNANDGINLERLETIGDSFLKYAITTYLYCTYDNIHEGKLSHLRSKQVSNLNLYRLGRRKVFGESMIATKFEPHDNWLPPCYYVPRELEQALVEAGIPASHWNRADIPNLLPLSREEICELVRERCNQFQRCKDCDEDGMPTQSEDYDSVDKMPCFIPYNLITQHSIPDKSVADCVEALIGAYLIACGPRGALLFMAWLGICVLPREEIILKTSSRNAVPKERPVGSLKPTFVYEDSDGTAVWKQVRYGTLQSPSSPLLRNVSNPERKLEALLDGFDVFEQKIQYKFRDRSYLLQSLTHASYSPNRLTDCYQRLEFLGDAVLDYLITRHLYEDSRQHSPGALTDLRSALVNNTIFASLAVRYGFHKFFRHLSPGLNEVVDRFVRIQEENGHTISEEYYLIEEEECEEAEDVEVPKALGDVFESVAGAIFLDSNMSLDAVWRVYYRMMKLEIEQFSTNVPKSPIRELLELEPETAKFGKPEKLADGRRVRVSVEVFGKGIFKGIGRNYRIAKCTAAKCALKQLKKKGLLSKKL</sequence>
<comment type="catalytic activity">
    <reaction evidence="1">
        <text>Endonucleolytic cleavage to 5'-phosphomonoester.</text>
        <dbReference type="EC" id="3.1.26.3"/>
    </reaction>
</comment>
<dbReference type="InterPro" id="IPR048512">
    <property type="entry name" value="Dicer_platform"/>
</dbReference>
<dbReference type="GO" id="GO:0006309">
    <property type="term" value="P:apoptotic DNA fragmentation"/>
    <property type="evidence" value="ECO:0007669"/>
    <property type="project" value="TreeGrafter"/>
</dbReference>
<evidence type="ECO:0000256" key="7">
    <source>
        <dbReference type="ARBA" id="ARBA00022553"/>
    </source>
</evidence>
<feature type="region of interest" description="Disordered" evidence="22">
    <location>
        <begin position="1746"/>
        <end position="1765"/>
    </location>
</feature>
<dbReference type="FunFam" id="3.30.160.20:FF:000015">
    <property type="entry name" value="endoribonuclease Dicer"/>
    <property type="match status" value="1"/>
</dbReference>
<gene>
    <name evidence="29" type="primary">Dicer1</name>
    <name evidence="30" type="synonym">LmDCR1</name>
</gene>
<keyword evidence="7" id="KW-0597">Phosphoprotein</keyword>
<dbReference type="GO" id="GO:0005634">
    <property type="term" value="C:nucleus"/>
    <property type="evidence" value="ECO:0007669"/>
    <property type="project" value="TreeGrafter"/>
</dbReference>
<dbReference type="SMART" id="SM00949">
    <property type="entry name" value="PAZ"/>
    <property type="match status" value="1"/>
</dbReference>
<dbReference type="InterPro" id="IPR044441">
    <property type="entry name" value="DICER_DSRM"/>
</dbReference>
<dbReference type="InterPro" id="IPR014001">
    <property type="entry name" value="Helicase_ATP-bd"/>
</dbReference>
<dbReference type="PROSITE" id="PS50821">
    <property type="entry name" value="PAZ"/>
    <property type="match status" value="1"/>
</dbReference>
<proteinExistence type="evidence at transcript level"/>
<dbReference type="GO" id="GO:0004530">
    <property type="term" value="F:deoxyribonuclease I activity"/>
    <property type="evidence" value="ECO:0007669"/>
    <property type="project" value="TreeGrafter"/>
</dbReference>
<dbReference type="Pfam" id="PF20930">
    <property type="entry name" value="Dicer_PBD"/>
    <property type="match status" value="1"/>
</dbReference>
<dbReference type="InterPro" id="IPR027417">
    <property type="entry name" value="P-loop_NTPase"/>
</dbReference>
<dbReference type="CDD" id="cd15903">
    <property type="entry name" value="Dicer_PBD"/>
    <property type="match status" value="1"/>
</dbReference>
<comment type="cofactor">
    <cofactor evidence="3">
        <name>Mg(2+)</name>
        <dbReference type="ChEBI" id="CHEBI:18420"/>
    </cofactor>
</comment>
<dbReference type="InterPro" id="IPR001650">
    <property type="entry name" value="Helicase_C-like"/>
</dbReference>
<feature type="domain" description="Helicase C-terminal" evidence="27">
    <location>
        <begin position="658"/>
        <end position="825"/>
    </location>
</feature>
<dbReference type="InterPro" id="IPR014720">
    <property type="entry name" value="dsRBD_dom"/>
</dbReference>
<dbReference type="GO" id="GO:0016441">
    <property type="term" value="P:post-transcriptional gene silencing"/>
    <property type="evidence" value="ECO:0007669"/>
    <property type="project" value="UniProtKB-ARBA"/>
</dbReference>
<dbReference type="Pfam" id="PF20931">
    <property type="entry name" value="Dicer_platform"/>
    <property type="match status" value="1"/>
</dbReference>
<evidence type="ECO:0000256" key="11">
    <source>
        <dbReference type="ARBA" id="ARBA00022741"/>
    </source>
</evidence>
<evidence type="ECO:0000259" key="28">
    <source>
        <dbReference type="PROSITE" id="PS51327"/>
    </source>
</evidence>
<reference evidence="29" key="2">
    <citation type="submission" date="2012-05" db="EMBL/GenBank/DDBJ databases">
        <title>MicroRNA-dependent development revealed by RNA interference-mediated gene silencing of LmDicer1 in the migratory locust.</title>
        <authorList>
            <person name="Wang Y."/>
        </authorList>
    </citation>
    <scope>NUCLEOTIDE SEQUENCE</scope>
</reference>
<feature type="domain" description="RNase III" evidence="24">
    <location>
        <begin position="2068"/>
        <end position="2225"/>
    </location>
</feature>
<feature type="domain" description="RNase III" evidence="24">
    <location>
        <begin position="1785"/>
        <end position="1980"/>
    </location>
</feature>
<organism evidence="29">
    <name type="scientific">Locusta migratoria</name>
    <name type="common">Migratory locust</name>
    <dbReference type="NCBI Taxonomy" id="7004"/>
    <lineage>
        <taxon>Eukaryota</taxon>
        <taxon>Metazoa</taxon>
        <taxon>Ecdysozoa</taxon>
        <taxon>Arthropoda</taxon>
        <taxon>Hexapoda</taxon>
        <taxon>Insecta</taxon>
        <taxon>Pterygota</taxon>
        <taxon>Neoptera</taxon>
        <taxon>Polyneoptera</taxon>
        <taxon>Orthoptera</taxon>
        <taxon>Caelifera</taxon>
        <taxon>Acrididea</taxon>
        <taxon>Acridomorpha</taxon>
        <taxon>Acridoidea</taxon>
        <taxon>Acrididae</taxon>
        <taxon>Oedipodinae</taxon>
        <taxon>Locusta</taxon>
    </lineage>
</organism>
<dbReference type="SUPFAM" id="SSF69065">
    <property type="entry name" value="RNase III domain-like"/>
    <property type="match status" value="2"/>
</dbReference>
<dbReference type="InterPro" id="IPR036389">
    <property type="entry name" value="RNase_III_sf"/>
</dbReference>
<evidence type="ECO:0000256" key="18">
    <source>
        <dbReference type="ARBA" id="ARBA00023158"/>
    </source>
</evidence>
<dbReference type="SUPFAM" id="SSF54768">
    <property type="entry name" value="dsRNA-binding domain-like"/>
    <property type="match status" value="1"/>
</dbReference>
<evidence type="ECO:0000256" key="4">
    <source>
        <dbReference type="ARBA" id="ARBA00004496"/>
    </source>
</evidence>
<evidence type="ECO:0000256" key="5">
    <source>
        <dbReference type="ARBA" id="ARBA00012177"/>
    </source>
</evidence>
<evidence type="ECO:0000256" key="9">
    <source>
        <dbReference type="ARBA" id="ARBA00022723"/>
    </source>
</evidence>
<dbReference type="PROSITE" id="PS51327">
    <property type="entry name" value="DICER_DSRBF"/>
    <property type="match status" value="1"/>
</dbReference>
<evidence type="ECO:0000256" key="12">
    <source>
        <dbReference type="ARBA" id="ARBA00022759"/>
    </source>
</evidence>
<evidence type="ECO:0000256" key="8">
    <source>
        <dbReference type="ARBA" id="ARBA00022722"/>
    </source>
</evidence>
<name>I3RT27_LOCMI</name>
<keyword evidence="12" id="KW-0255">Endonuclease</keyword>
<dbReference type="GO" id="GO:0031054">
    <property type="term" value="P:pre-miRNA processing"/>
    <property type="evidence" value="ECO:0007669"/>
    <property type="project" value="InterPro"/>
</dbReference>
<keyword evidence="17 21" id="KW-0694">RNA-binding</keyword>
<dbReference type="InterPro" id="IPR036085">
    <property type="entry name" value="PAZ_dom_sf"/>
</dbReference>
<dbReference type="GO" id="GO:0004525">
    <property type="term" value="F:ribonuclease III activity"/>
    <property type="evidence" value="ECO:0007669"/>
    <property type="project" value="UniProtKB-EC"/>
</dbReference>
<dbReference type="InterPro" id="IPR005034">
    <property type="entry name" value="Dicer_dimerisation"/>
</dbReference>
<dbReference type="InterPro" id="IPR000999">
    <property type="entry name" value="RNase_III_dom"/>
</dbReference>
<dbReference type="Pfam" id="PF03368">
    <property type="entry name" value="Dicer_dimer"/>
    <property type="match status" value="1"/>
</dbReference>
<protein>
    <recommendedName>
        <fullName evidence="5">ribonuclease III</fullName>
        <ecNumber evidence="5">3.1.26.3</ecNumber>
    </recommendedName>
</protein>
<dbReference type="CDD" id="cd10843">
    <property type="entry name" value="DSRM_DICER"/>
    <property type="match status" value="1"/>
</dbReference>
<dbReference type="SUPFAM" id="SSF101690">
    <property type="entry name" value="PAZ domain"/>
    <property type="match status" value="1"/>
</dbReference>
<comment type="subcellular location">
    <subcellularLocation>
        <location evidence="4">Cytoplasm</location>
    </subcellularLocation>
</comment>
<dbReference type="InterPro" id="IPR048513">
    <property type="entry name" value="Dicer_PBD"/>
</dbReference>
<evidence type="ECO:0000256" key="20">
    <source>
        <dbReference type="ARBA" id="ARBA00035116"/>
    </source>
</evidence>
<comment type="similarity">
    <text evidence="20 21">Belongs to the helicase family. Dicer subfamily.</text>
</comment>
<evidence type="ECO:0000313" key="29">
    <source>
        <dbReference type="EMBL" id="AFK29469.1"/>
    </source>
</evidence>
<dbReference type="Pfam" id="PF00636">
    <property type="entry name" value="Ribonuclease_3"/>
    <property type="match status" value="2"/>
</dbReference>
<dbReference type="FunFam" id="3.40.50.300:FF:002580">
    <property type="entry name" value="AGAP002836-PB"/>
    <property type="match status" value="1"/>
</dbReference>
<evidence type="ECO:0000256" key="19">
    <source>
        <dbReference type="ARBA" id="ARBA00023211"/>
    </source>
</evidence>
<dbReference type="Pfam" id="PF20932">
    <property type="entry name" value="Dicer_dsRBD"/>
    <property type="match status" value="1"/>
</dbReference>
<dbReference type="PROSITE" id="PS00517">
    <property type="entry name" value="RNASE_3_1"/>
    <property type="match status" value="1"/>
</dbReference>
<evidence type="ECO:0000256" key="2">
    <source>
        <dbReference type="ARBA" id="ARBA00001936"/>
    </source>
</evidence>
<dbReference type="GO" id="GO:0003723">
    <property type="term" value="F:RNA binding"/>
    <property type="evidence" value="ECO:0007669"/>
    <property type="project" value="UniProtKB-UniRule"/>
</dbReference>
<dbReference type="Pfam" id="PF00271">
    <property type="entry name" value="Helicase_C"/>
    <property type="match status" value="1"/>
</dbReference>
<dbReference type="InterPro" id="IPR003100">
    <property type="entry name" value="PAZ_dom"/>
</dbReference>
<evidence type="ECO:0000256" key="6">
    <source>
        <dbReference type="ARBA" id="ARBA00022490"/>
    </source>
</evidence>
<evidence type="ECO:0000256" key="15">
    <source>
        <dbReference type="ARBA" id="ARBA00022840"/>
    </source>
</evidence>
<keyword evidence="19" id="KW-0464">Manganese</keyword>
<accession>I3RT27</accession>
<dbReference type="PROSITE" id="PS50137">
    <property type="entry name" value="DS_RBD"/>
    <property type="match status" value="1"/>
</dbReference>
<keyword evidence="8" id="KW-0540">Nuclease</keyword>
<dbReference type="EMBL" id="LC194135">
    <property type="protein sequence ID" value="BAW35364.1"/>
    <property type="molecule type" value="mRNA"/>
</dbReference>
<dbReference type="CDD" id="cd00593">
    <property type="entry name" value="RIBOc"/>
    <property type="match status" value="2"/>
</dbReference>
<dbReference type="PROSITE" id="PS51194">
    <property type="entry name" value="HELICASE_CTER"/>
    <property type="match status" value="1"/>
</dbReference>
<keyword evidence="15" id="KW-0067">ATP-binding</keyword>
<dbReference type="GO" id="GO:0030422">
    <property type="term" value="P:siRNA processing"/>
    <property type="evidence" value="ECO:0007669"/>
    <property type="project" value="InterPro"/>
</dbReference>
<dbReference type="Gene3D" id="3.30.160.20">
    <property type="match status" value="1"/>
</dbReference>
<dbReference type="GO" id="GO:0005524">
    <property type="term" value="F:ATP binding"/>
    <property type="evidence" value="ECO:0007669"/>
    <property type="project" value="UniProtKB-KW"/>
</dbReference>
<dbReference type="CDD" id="cd02843">
    <property type="entry name" value="PAZ_dicer_like"/>
    <property type="match status" value="1"/>
</dbReference>
<evidence type="ECO:0000259" key="25">
    <source>
        <dbReference type="PROSITE" id="PS50821"/>
    </source>
</evidence>
<feature type="domain" description="Dicer dsRNA-binding fold" evidence="28">
    <location>
        <begin position="863"/>
        <end position="984"/>
    </location>
</feature>
<dbReference type="Gene3D" id="2.170.260.10">
    <property type="entry name" value="paz domain"/>
    <property type="match status" value="1"/>
</dbReference>
<dbReference type="Gene3D" id="1.10.1520.10">
    <property type="entry name" value="Ribonuclease III domain"/>
    <property type="match status" value="2"/>
</dbReference>
<evidence type="ECO:0000259" key="27">
    <source>
        <dbReference type="PROSITE" id="PS51194"/>
    </source>
</evidence>
<dbReference type="Gene3D" id="3.40.50.300">
    <property type="entry name" value="P-loop containing nucleotide triphosphate hydrolases"/>
    <property type="match status" value="2"/>
</dbReference>
<keyword evidence="6" id="KW-0963">Cytoplasm</keyword>
<dbReference type="InterPro" id="IPR038248">
    <property type="entry name" value="Dicer_dimer_sf"/>
</dbReference>
<dbReference type="InterPro" id="IPR011545">
    <property type="entry name" value="DEAD/DEAH_box_helicase_dom"/>
</dbReference>
<dbReference type="EC" id="3.1.26.3" evidence="5"/>
<dbReference type="GO" id="GO:0005737">
    <property type="term" value="C:cytoplasm"/>
    <property type="evidence" value="ECO:0007669"/>
    <property type="project" value="UniProtKB-SubCell"/>
</dbReference>
<evidence type="ECO:0000256" key="17">
    <source>
        <dbReference type="ARBA" id="ARBA00022884"/>
    </source>
</evidence>
<evidence type="ECO:0000256" key="21">
    <source>
        <dbReference type="PROSITE-ProRule" id="PRU00657"/>
    </source>
</evidence>
<dbReference type="GO" id="GO:0004386">
    <property type="term" value="F:helicase activity"/>
    <property type="evidence" value="ECO:0007669"/>
    <property type="project" value="UniProtKB-KW"/>
</dbReference>
<dbReference type="SMART" id="SM00490">
    <property type="entry name" value="HELICc"/>
    <property type="match status" value="1"/>
</dbReference>
<dbReference type="GO" id="GO:0070578">
    <property type="term" value="C:RISC-loading complex"/>
    <property type="evidence" value="ECO:0007669"/>
    <property type="project" value="TreeGrafter"/>
</dbReference>
<evidence type="ECO:0000259" key="26">
    <source>
        <dbReference type="PROSITE" id="PS51192"/>
    </source>
</evidence>
<keyword evidence="13 29" id="KW-0378">Hydrolase</keyword>
<keyword evidence="16" id="KW-0460">Magnesium</keyword>
<dbReference type="Gene3D" id="3.30.160.380">
    <property type="entry name" value="Dicer dimerisation domain"/>
    <property type="match status" value="1"/>
</dbReference>
<evidence type="ECO:0000256" key="13">
    <source>
        <dbReference type="ARBA" id="ARBA00022801"/>
    </source>
</evidence>
<evidence type="ECO:0000313" key="30">
    <source>
        <dbReference type="EMBL" id="BAW35364.1"/>
    </source>
</evidence>
<evidence type="ECO:0000256" key="3">
    <source>
        <dbReference type="ARBA" id="ARBA00001946"/>
    </source>
</evidence>
<dbReference type="FunFam" id="2.170.260.10:FF:000002">
    <property type="entry name" value="Putative Endoribonuclease Dicer"/>
    <property type="match status" value="1"/>
</dbReference>
<dbReference type="PROSITE" id="PS50142">
    <property type="entry name" value="RNASE_3_2"/>
    <property type="match status" value="2"/>
</dbReference>